<dbReference type="SUPFAM" id="SSF56112">
    <property type="entry name" value="Protein kinase-like (PK-like)"/>
    <property type="match status" value="1"/>
</dbReference>
<sequence>MNHLDFTLFQLCTHGWTHWDLHLDNVLFQDDHVSAILDFDRERYVYPELDVARVVLSGCIDENGLNKAKLDSFFKGYQEWFPSFELKDLGRALQLLWIVEAPWWIKTDIEKCSVVPQRFFLEIEWLQKNWGIFNENSQ</sequence>
<protein>
    <submittedName>
        <fullName evidence="2">Phosphotransferase</fullName>
    </submittedName>
</protein>
<comment type="caution">
    <text evidence="2">The sequence shown here is derived from an EMBL/GenBank/DDBJ whole genome shotgun (WGS) entry which is preliminary data.</text>
</comment>
<dbReference type="EMBL" id="WUUL01000010">
    <property type="protein sequence ID" value="MXQ54965.1"/>
    <property type="molecule type" value="Genomic_DNA"/>
</dbReference>
<feature type="domain" description="Aminoglycoside phosphotransferase" evidence="1">
    <location>
        <begin position="13"/>
        <end position="65"/>
    </location>
</feature>
<reference evidence="2 3" key="1">
    <citation type="submission" date="2019-12" db="EMBL/GenBank/DDBJ databases">
        <title>Whole-genome analyses of novel actinobacteria.</title>
        <authorList>
            <person name="Sahin N."/>
            <person name="Saygin H."/>
        </authorList>
    </citation>
    <scope>NUCLEOTIDE SEQUENCE [LARGE SCALE GENOMIC DNA]</scope>
    <source>
        <strain evidence="2 3">KC615</strain>
    </source>
</reference>
<organism evidence="2 3">
    <name type="scientific">Shimazuella alba</name>
    <dbReference type="NCBI Taxonomy" id="2690964"/>
    <lineage>
        <taxon>Bacteria</taxon>
        <taxon>Bacillati</taxon>
        <taxon>Bacillota</taxon>
        <taxon>Bacilli</taxon>
        <taxon>Bacillales</taxon>
        <taxon>Thermoactinomycetaceae</taxon>
        <taxon>Shimazuella</taxon>
    </lineage>
</organism>
<dbReference type="InterPro" id="IPR011009">
    <property type="entry name" value="Kinase-like_dom_sf"/>
</dbReference>
<dbReference type="Proteomes" id="UP000430692">
    <property type="component" value="Unassembled WGS sequence"/>
</dbReference>
<keyword evidence="3" id="KW-1185">Reference proteome</keyword>
<proteinExistence type="predicted"/>
<accession>A0A6I4VYD4</accession>
<name>A0A6I4VYD4_9BACL</name>
<evidence type="ECO:0000313" key="3">
    <source>
        <dbReference type="Proteomes" id="UP000430692"/>
    </source>
</evidence>
<dbReference type="RefSeq" id="WP_160802316.1">
    <property type="nucleotide sequence ID" value="NZ_WUUL01000010.1"/>
</dbReference>
<evidence type="ECO:0000259" key="1">
    <source>
        <dbReference type="Pfam" id="PF01636"/>
    </source>
</evidence>
<dbReference type="Pfam" id="PF01636">
    <property type="entry name" value="APH"/>
    <property type="match status" value="1"/>
</dbReference>
<dbReference type="AlphaFoldDB" id="A0A6I4VYD4"/>
<dbReference type="Gene3D" id="3.90.1200.10">
    <property type="match status" value="1"/>
</dbReference>
<dbReference type="GO" id="GO:0016740">
    <property type="term" value="F:transferase activity"/>
    <property type="evidence" value="ECO:0007669"/>
    <property type="project" value="UniProtKB-KW"/>
</dbReference>
<dbReference type="InterPro" id="IPR002575">
    <property type="entry name" value="Aminoglycoside_PTrfase"/>
</dbReference>
<gene>
    <name evidence="2" type="ORF">GSM42_14815</name>
</gene>
<keyword evidence="2" id="KW-0808">Transferase</keyword>
<evidence type="ECO:0000313" key="2">
    <source>
        <dbReference type="EMBL" id="MXQ54965.1"/>
    </source>
</evidence>